<dbReference type="Proteomes" id="UP001338125">
    <property type="component" value="Unassembled WGS sequence"/>
</dbReference>
<feature type="compositionally biased region" description="Basic residues" evidence="1">
    <location>
        <begin position="780"/>
        <end position="791"/>
    </location>
</feature>
<feature type="compositionally biased region" description="Polar residues" evidence="1">
    <location>
        <begin position="669"/>
        <end position="678"/>
    </location>
</feature>
<evidence type="ECO:0000259" key="2">
    <source>
        <dbReference type="PROSITE" id="PS50003"/>
    </source>
</evidence>
<feature type="domain" description="PH" evidence="2">
    <location>
        <begin position="291"/>
        <end position="324"/>
    </location>
</feature>
<feature type="compositionally biased region" description="Pro residues" evidence="1">
    <location>
        <begin position="741"/>
        <end position="755"/>
    </location>
</feature>
<name>A0ABR0T285_9HYPO</name>
<dbReference type="SUPFAM" id="SSF50729">
    <property type="entry name" value="PH domain-like"/>
    <property type="match status" value="1"/>
</dbReference>
<feature type="compositionally biased region" description="Pro residues" evidence="1">
    <location>
        <begin position="586"/>
        <end position="595"/>
    </location>
</feature>
<reference evidence="3 4" key="1">
    <citation type="submission" date="2024-01" db="EMBL/GenBank/DDBJ databases">
        <title>Complete genome of Cladobotryum mycophilum ATHUM6906.</title>
        <authorList>
            <person name="Christinaki A.C."/>
            <person name="Myridakis A.I."/>
            <person name="Kouvelis V.N."/>
        </authorList>
    </citation>
    <scope>NUCLEOTIDE SEQUENCE [LARGE SCALE GENOMIC DNA]</scope>
    <source>
        <strain evidence="3 4">ATHUM6906</strain>
    </source>
</reference>
<dbReference type="InterPro" id="IPR001849">
    <property type="entry name" value="PH_domain"/>
</dbReference>
<proteinExistence type="predicted"/>
<evidence type="ECO:0000313" key="3">
    <source>
        <dbReference type="EMBL" id="KAK5998493.1"/>
    </source>
</evidence>
<feature type="region of interest" description="Disordered" evidence="1">
    <location>
        <begin position="1"/>
        <end position="81"/>
    </location>
</feature>
<evidence type="ECO:0000313" key="4">
    <source>
        <dbReference type="Proteomes" id="UP001338125"/>
    </source>
</evidence>
<keyword evidence="4" id="KW-1185">Reference proteome</keyword>
<feature type="region of interest" description="Disordered" evidence="1">
    <location>
        <begin position="660"/>
        <end position="683"/>
    </location>
</feature>
<feature type="compositionally biased region" description="Polar residues" evidence="1">
    <location>
        <begin position="1"/>
        <end position="16"/>
    </location>
</feature>
<sequence length="791" mass="87001">MSHNTTLEALQGQPTSPRRMRPSELEIYAEDGDQVSVPLRQGKLSRRESRLGFRSLFGRSSKTTKEGDGTPTPKTSRSSSIRASIAEISNWPYGQQARSEITLPTASQPWESPQEASEPNQRSSASNSAGRRKPGAVSTWAMPPLFKAYPQAVRHGILPAPTISADTILRLSEKKNINADTAAPAEFGGDIQPSDIERLKRKLRGDSLVASSLQWTTKTYVLVTSGYLLQYSGEGNYDRPPEKVLRLGHSSAAFASDLIPGRHWVLQVSSATDGEGILPTESRSLFSKLQFRIPDKRTTSNLLMVFESAEDMKEWITVLRSEIEKLGGKKPLSETGTPMEDDEADLVLREQPSQRTIIVKDSGRFPQNRRVTSWEEDQEEEPRVSNCSTTVTDYDAGAQDASLDDVSTTNSIISHDGRQLDSLRDNSNRLSYLSSGQRTVMTSTNSSPAGSPVLERFPRQTDGQAFYKDGDSLPNRNMSLQAISPLAEEDCHETTSESRLATSACPSPARGDRASYAKVPSPESESLSPPALKEGLSLFPRPSLRKQLATIRTGRPLSTVQDQPSPREHMPERPITSHHAGSNRPSTPPDLPPLPRSRIMSVSHMPNRDITMAQNSGRRSSLMPAHMPANPAAQSSFRPRRLSSLGALRKHAEMLPATQMEETPARQPATHQVYTTSPRPVLPWSDITRRRRSSMDPTEANRTMTIGLSRAAKRASIGSTYSDRSSSGDVYGSTIMEIPPMLAPPPSKALPPIPQRPSTAGRPKLARKNSMPQLTEGPLRLHRRRKQAVQA</sequence>
<dbReference type="EMBL" id="JAVFKD010000001">
    <property type="protein sequence ID" value="KAK5998493.1"/>
    <property type="molecule type" value="Genomic_DNA"/>
</dbReference>
<feature type="region of interest" description="Disordered" evidence="1">
    <location>
        <begin position="435"/>
        <end position="456"/>
    </location>
</feature>
<feature type="region of interest" description="Disordered" evidence="1">
    <location>
        <begin position="737"/>
        <end position="791"/>
    </location>
</feature>
<comment type="caution">
    <text evidence="3">The sequence shown here is derived from an EMBL/GenBank/DDBJ whole genome shotgun (WGS) entry which is preliminary data.</text>
</comment>
<feature type="region of interest" description="Disordered" evidence="1">
    <location>
        <begin position="106"/>
        <end position="136"/>
    </location>
</feature>
<feature type="compositionally biased region" description="Polar residues" evidence="1">
    <location>
        <begin position="435"/>
        <end position="449"/>
    </location>
</feature>
<feature type="compositionally biased region" description="Polar residues" evidence="1">
    <location>
        <begin position="106"/>
        <end position="129"/>
    </location>
</feature>
<protein>
    <recommendedName>
        <fullName evidence="2">PH domain-containing protein</fullName>
    </recommendedName>
</protein>
<evidence type="ECO:0000256" key="1">
    <source>
        <dbReference type="SAM" id="MobiDB-lite"/>
    </source>
</evidence>
<gene>
    <name evidence="3" type="ORF">PT974_00872</name>
</gene>
<feature type="region of interest" description="Disordered" evidence="1">
    <location>
        <begin position="489"/>
        <end position="599"/>
    </location>
</feature>
<organism evidence="3 4">
    <name type="scientific">Cladobotryum mycophilum</name>
    <dbReference type="NCBI Taxonomy" id="491253"/>
    <lineage>
        <taxon>Eukaryota</taxon>
        <taxon>Fungi</taxon>
        <taxon>Dikarya</taxon>
        <taxon>Ascomycota</taxon>
        <taxon>Pezizomycotina</taxon>
        <taxon>Sordariomycetes</taxon>
        <taxon>Hypocreomycetidae</taxon>
        <taxon>Hypocreales</taxon>
        <taxon>Hypocreaceae</taxon>
        <taxon>Cladobotryum</taxon>
    </lineage>
</organism>
<dbReference type="PROSITE" id="PS50003">
    <property type="entry name" value="PH_DOMAIN"/>
    <property type="match status" value="1"/>
</dbReference>
<feature type="compositionally biased region" description="Low complexity" evidence="1">
    <location>
        <begin position="520"/>
        <end position="530"/>
    </location>
</feature>
<accession>A0ABR0T285</accession>